<dbReference type="GeneID" id="54561491"/>
<dbReference type="PANTHER" id="PTHR42085:SF1">
    <property type="entry name" value="F-BOX DOMAIN-CONTAINING PROTEIN"/>
    <property type="match status" value="1"/>
</dbReference>
<dbReference type="Proteomes" id="UP000799537">
    <property type="component" value="Unassembled WGS sequence"/>
</dbReference>
<dbReference type="OrthoDB" id="3786918at2759"/>
<keyword evidence="2" id="KW-1185">Reference proteome</keyword>
<evidence type="ECO:0000313" key="1">
    <source>
        <dbReference type="EMBL" id="KAF2162818.1"/>
    </source>
</evidence>
<accession>A0A6A6C9A7</accession>
<gene>
    <name evidence="1" type="ORF">M409DRAFT_26673</name>
</gene>
<dbReference type="AlphaFoldDB" id="A0A6A6C9A7"/>
<sequence>MPSTTISKSTLLSLPAELRTQILEYVFTSNLAHNGLISHSTPGGLCLDDEYTAQTHLSPLLVCRQLYLDGHHLAFTKTHFLMTNLFSSVPERSARLLRPKTIKAIRHLTFVADARHFRALSTWGPYPFSMPSLHLETLTIALYRSTFCHYLFDFTAGIVRLLRELRNVRRVVVVRNGALVKGGLRAWFNRLVGLVLKVDHRERYMGEGGMPRCEGVWWGWGFDEVEQRFWLEAREPKPLLDEETYLRGMLPLMDELRVSVESEEWNPDPRSRRHYY</sequence>
<dbReference type="PANTHER" id="PTHR42085">
    <property type="entry name" value="F-BOX DOMAIN-CONTAINING PROTEIN"/>
    <property type="match status" value="1"/>
</dbReference>
<evidence type="ECO:0000313" key="2">
    <source>
        <dbReference type="Proteomes" id="UP000799537"/>
    </source>
</evidence>
<protein>
    <submittedName>
        <fullName evidence="1">Uncharacterized protein</fullName>
    </submittedName>
</protein>
<dbReference type="InterPro" id="IPR038883">
    <property type="entry name" value="AN11006-like"/>
</dbReference>
<name>A0A6A6C9A7_ZASCE</name>
<dbReference type="EMBL" id="ML993611">
    <property type="protein sequence ID" value="KAF2162818.1"/>
    <property type="molecule type" value="Genomic_DNA"/>
</dbReference>
<organism evidence="1 2">
    <name type="scientific">Zasmidium cellare ATCC 36951</name>
    <dbReference type="NCBI Taxonomy" id="1080233"/>
    <lineage>
        <taxon>Eukaryota</taxon>
        <taxon>Fungi</taxon>
        <taxon>Dikarya</taxon>
        <taxon>Ascomycota</taxon>
        <taxon>Pezizomycotina</taxon>
        <taxon>Dothideomycetes</taxon>
        <taxon>Dothideomycetidae</taxon>
        <taxon>Mycosphaerellales</taxon>
        <taxon>Mycosphaerellaceae</taxon>
        <taxon>Zasmidium</taxon>
    </lineage>
</organism>
<proteinExistence type="predicted"/>
<reference evidence="1" key="1">
    <citation type="journal article" date="2020" name="Stud. Mycol.">
        <title>101 Dothideomycetes genomes: a test case for predicting lifestyles and emergence of pathogens.</title>
        <authorList>
            <person name="Haridas S."/>
            <person name="Albert R."/>
            <person name="Binder M."/>
            <person name="Bloem J."/>
            <person name="Labutti K."/>
            <person name="Salamov A."/>
            <person name="Andreopoulos B."/>
            <person name="Baker S."/>
            <person name="Barry K."/>
            <person name="Bills G."/>
            <person name="Bluhm B."/>
            <person name="Cannon C."/>
            <person name="Castanera R."/>
            <person name="Culley D."/>
            <person name="Daum C."/>
            <person name="Ezra D."/>
            <person name="Gonzalez J."/>
            <person name="Henrissat B."/>
            <person name="Kuo A."/>
            <person name="Liang C."/>
            <person name="Lipzen A."/>
            <person name="Lutzoni F."/>
            <person name="Magnuson J."/>
            <person name="Mondo S."/>
            <person name="Nolan M."/>
            <person name="Ohm R."/>
            <person name="Pangilinan J."/>
            <person name="Park H.-J."/>
            <person name="Ramirez L."/>
            <person name="Alfaro M."/>
            <person name="Sun H."/>
            <person name="Tritt A."/>
            <person name="Yoshinaga Y."/>
            <person name="Zwiers L.-H."/>
            <person name="Turgeon B."/>
            <person name="Goodwin S."/>
            <person name="Spatafora J."/>
            <person name="Crous P."/>
            <person name="Grigoriev I."/>
        </authorList>
    </citation>
    <scope>NUCLEOTIDE SEQUENCE</scope>
    <source>
        <strain evidence="1">ATCC 36951</strain>
    </source>
</reference>
<dbReference type="RefSeq" id="XP_033663707.1">
    <property type="nucleotide sequence ID" value="XM_033808219.1"/>
</dbReference>